<evidence type="ECO:0000256" key="7">
    <source>
        <dbReference type="SAM" id="MobiDB-lite"/>
    </source>
</evidence>
<evidence type="ECO:0000256" key="1">
    <source>
        <dbReference type="ARBA" id="ARBA00004141"/>
    </source>
</evidence>
<protein>
    <recommendedName>
        <fullName evidence="11">MFS general substrate transporter</fullName>
    </recommendedName>
</protein>
<gene>
    <name evidence="9" type="ORF">M427DRAFT_26825</name>
</gene>
<reference evidence="9 10" key="1">
    <citation type="journal article" date="2015" name="Genome Biol. Evol.">
        <title>Phylogenomic analyses indicate that early fungi evolved digesting cell walls of algal ancestors of land plants.</title>
        <authorList>
            <person name="Chang Y."/>
            <person name="Wang S."/>
            <person name="Sekimoto S."/>
            <person name="Aerts A.L."/>
            <person name="Choi C."/>
            <person name="Clum A."/>
            <person name="LaButti K.M."/>
            <person name="Lindquist E.A."/>
            <person name="Yee Ngan C."/>
            <person name="Ohm R.A."/>
            <person name="Salamov A.A."/>
            <person name="Grigoriev I.V."/>
            <person name="Spatafora J.W."/>
            <person name="Berbee M.L."/>
        </authorList>
    </citation>
    <scope>NUCLEOTIDE SEQUENCE [LARGE SCALE GENOMIC DNA]</scope>
    <source>
        <strain evidence="9 10">JEL478</strain>
    </source>
</reference>
<feature type="transmembrane region" description="Helical" evidence="8">
    <location>
        <begin position="230"/>
        <end position="252"/>
    </location>
</feature>
<proteinExistence type="inferred from homology"/>
<dbReference type="OMA" id="SYHTINE"/>
<feature type="region of interest" description="Disordered" evidence="7">
    <location>
        <begin position="140"/>
        <end position="168"/>
    </location>
</feature>
<keyword evidence="4 8" id="KW-0812">Transmembrane</keyword>
<dbReference type="AlphaFoldDB" id="A0A139AZM8"/>
<accession>A0A139AZM8</accession>
<dbReference type="InterPro" id="IPR052599">
    <property type="entry name" value="SLC43A_AATransporter"/>
</dbReference>
<keyword evidence="5 8" id="KW-1133">Transmembrane helix</keyword>
<dbReference type="Gene3D" id="1.20.1250.20">
    <property type="entry name" value="MFS general substrate transporter like domains"/>
    <property type="match status" value="1"/>
</dbReference>
<evidence type="ECO:0000256" key="5">
    <source>
        <dbReference type="ARBA" id="ARBA00022989"/>
    </source>
</evidence>
<evidence type="ECO:0000256" key="2">
    <source>
        <dbReference type="ARBA" id="ARBA00006595"/>
    </source>
</evidence>
<dbReference type="Proteomes" id="UP000070544">
    <property type="component" value="Unassembled WGS sequence"/>
</dbReference>
<keyword evidence="3" id="KW-0813">Transport</keyword>
<evidence type="ECO:0000256" key="6">
    <source>
        <dbReference type="ARBA" id="ARBA00023136"/>
    </source>
</evidence>
<evidence type="ECO:0000313" key="9">
    <source>
        <dbReference type="EMBL" id="KXS22198.1"/>
    </source>
</evidence>
<feature type="transmembrane region" description="Helical" evidence="8">
    <location>
        <begin position="42"/>
        <end position="64"/>
    </location>
</feature>
<feature type="compositionally biased region" description="Low complexity" evidence="7">
    <location>
        <begin position="140"/>
        <end position="149"/>
    </location>
</feature>
<comment type="similarity">
    <text evidence="2">Belongs to the SLC43A transporter (TC 2.A.1.44) family.</text>
</comment>
<feature type="transmembrane region" description="Helical" evidence="8">
    <location>
        <begin position="349"/>
        <end position="370"/>
    </location>
</feature>
<dbReference type="STRING" id="1344416.A0A139AZM8"/>
<dbReference type="SUPFAM" id="SSF103473">
    <property type="entry name" value="MFS general substrate transporter"/>
    <property type="match status" value="1"/>
</dbReference>
<dbReference type="OrthoDB" id="330047at2759"/>
<organism evidence="9 10">
    <name type="scientific">Gonapodya prolifera (strain JEL478)</name>
    <name type="common">Monoblepharis prolifera</name>
    <dbReference type="NCBI Taxonomy" id="1344416"/>
    <lineage>
        <taxon>Eukaryota</taxon>
        <taxon>Fungi</taxon>
        <taxon>Fungi incertae sedis</taxon>
        <taxon>Chytridiomycota</taxon>
        <taxon>Chytridiomycota incertae sedis</taxon>
        <taxon>Monoblepharidomycetes</taxon>
        <taxon>Monoblepharidales</taxon>
        <taxon>Gonapodyaceae</taxon>
        <taxon>Gonapodya</taxon>
    </lineage>
</organism>
<name>A0A139AZM8_GONPJ</name>
<evidence type="ECO:0000256" key="3">
    <source>
        <dbReference type="ARBA" id="ARBA00022448"/>
    </source>
</evidence>
<dbReference type="PANTHER" id="PTHR20772:SF2">
    <property type="entry name" value="PROTEIN FMP42"/>
    <property type="match status" value="1"/>
</dbReference>
<evidence type="ECO:0008006" key="11">
    <source>
        <dbReference type="Google" id="ProtNLM"/>
    </source>
</evidence>
<dbReference type="EMBL" id="KQ965731">
    <property type="protein sequence ID" value="KXS22198.1"/>
    <property type="molecule type" value="Genomic_DNA"/>
</dbReference>
<comment type="subcellular location">
    <subcellularLocation>
        <location evidence="1">Membrane</location>
        <topology evidence="1">Multi-pass membrane protein</topology>
    </subcellularLocation>
</comment>
<keyword evidence="10" id="KW-1185">Reference proteome</keyword>
<keyword evidence="6 8" id="KW-0472">Membrane</keyword>
<feature type="transmembrane region" description="Helical" evidence="8">
    <location>
        <begin position="76"/>
        <end position="92"/>
    </location>
</feature>
<feature type="transmembrane region" description="Helical" evidence="8">
    <location>
        <begin position="12"/>
        <end position="30"/>
    </location>
</feature>
<dbReference type="GO" id="GO:0016020">
    <property type="term" value="C:membrane"/>
    <property type="evidence" value="ECO:0007669"/>
    <property type="project" value="UniProtKB-SubCell"/>
</dbReference>
<dbReference type="PANTHER" id="PTHR20772">
    <property type="entry name" value="PROTEIN FMP42"/>
    <property type="match status" value="1"/>
</dbReference>
<feature type="transmembrane region" description="Helical" evidence="8">
    <location>
        <begin position="319"/>
        <end position="337"/>
    </location>
</feature>
<evidence type="ECO:0000313" key="10">
    <source>
        <dbReference type="Proteomes" id="UP000070544"/>
    </source>
</evidence>
<dbReference type="InterPro" id="IPR036259">
    <property type="entry name" value="MFS_trans_sf"/>
</dbReference>
<sequence>MASSGPVFDGYMPGFILLGVAGLLMYMSVIHISVTFPARAGLLLAMISGAFDASGIVFPAYGWIYDAVGWKPTDFFWTYTSVPILLFCGNFLQPSESFEWASDDVIKVDPPGNTPVEEDLNRSLRKIDSDDTITPSLLASASSSESTPLLTPPPEEPAQGPSHGSAPARLSARDRYIQSLPVTEQLRTPEFFLNATWIFLTTVRINFYIATLAEQLGEMQGPGQEAMKESIVSVFNVANSIGAVAMIVPMGLIDTYPLYVNFLIQYFVFAFPFAVLGLVPSLPVQYITATLGGLIRPFMYTTTIQFASQTFGFKSFGRVYGLQMFVASLCNFLQYFLSWVALDVMGGQFFWVNVFLSVLQTAVLAFPLYLRRVSIVAAKTEADAS</sequence>
<evidence type="ECO:0000256" key="4">
    <source>
        <dbReference type="ARBA" id="ARBA00022692"/>
    </source>
</evidence>
<evidence type="ECO:0000256" key="8">
    <source>
        <dbReference type="SAM" id="Phobius"/>
    </source>
</evidence>